<dbReference type="CDD" id="cd03747">
    <property type="entry name" value="Ntn_PGA_like"/>
    <property type="match status" value="1"/>
</dbReference>
<dbReference type="PANTHER" id="PTHR34218">
    <property type="entry name" value="PEPTIDASE S45 PENICILLIN AMIDASE"/>
    <property type="match status" value="1"/>
</dbReference>
<dbReference type="RefSeq" id="WP_206574899.1">
    <property type="nucleotide sequence ID" value="NZ_JAFKCV010000010.1"/>
</dbReference>
<proteinExistence type="inferred from homology"/>
<dbReference type="SUPFAM" id="SSF56235">
    <property type="entry name" value="N-terminal nucleophile aminohydrolases (Ntn hydrolases)"/>
    <property type="match status" value="1"/>
</dbReference>
<dbReference type="InterPro" id="IPR029055">
    <property type="entry name" value="Ntn_hydrolases_N"/>
</dbReference>
<evidence type="ECO:0000256" key="3">
    <source>
        <dbReference type="ARBA" id="ARBA00023145"/>
    </source>
</evidence>
<comment type="similarity">
    <text evidence="1">Belongs to the peptidase S45 family.</text>
</comment>
<name>A0A939DPW9_9ALTE</name>
<organism evidence="7 8">
    <name type="scientific">Bowmanella dokdonensis</name>
    <dbReference type="NCBI Taxonomy" id="751969"/>
    <lineage>
        <taxon>Bacteria</taxon>
        <taxon>Pseudomonadati</taxon>
        <taxon>Pseudomonadota</taxon>
        <taxon>Gammaproteobacteria</taxon>
        <taxon>Alteromonadales</taxon>
        <taxon>Alteromonadaceae</taxon>
        <taxon>Bowmanella</taxon>
    </lineage>
</organism>
<dbReference type="InterPro" id="IPR043146">
    <property type="entry name" value="Penicillin_amidase_N_B-knob"/>
</dbReference>
<evidence type="ECO:0000256" key="2">
    <source>
        <dbReference type="ARBA" id="ARBA00022801"/>
    </source>
</evidence>
<dbReference type="GO" id="GO:0016811">
    <property type="term" value="F:hydrolase activity, acting on carbon-nitrogen (but not peptide) bonds, in linear amides"/>
    <property type="evidence" value="ECO:0007669"/>
    <property type="project" value="InterPro"/>
</dbReference>
<evidence type="ECO:0000256" key="4">
    <source>
        <dbReference type="ARBA" id="ARBA00038735"/>
    </source>
</evidence>
<evidence type="ECO:0000313" key="8">
    <source>
        <dbReference type="Proteomes" id="UP000664654"/>
    </source>
</evidence>
<comment type="cofactor">
    <cofactor evidence="6">
        <name>Ca(2+)</name>
        <dbReference type="ChEBI" id="CHEBI:29108"/>
    </cofactor>
    <text evidence="6">Binds 1 Ca(2+) ion per dimer.</text>
</comment>
<dbReference type="GO" id="GO:0046872">
    <property type="term" value="F:metal ion binding"/>
    <property type="evidence" value="ECO:0007669"/>
    <property type="project" value="UniProtKB-KW"/>
</dbReference>
<dbReference type="Proteomes" id="UP000664654">
    <property type="component" value="Unassembled WGS sequence"/>
</dbReference>
<dbReference type="EMBL" id="JAFKCV010000010">
    <property type="protein sequence ID" value="MBN7826789.1"/>
    <property type="molecule type" value="Genomic_DNA"/>
</dbReference>
<feature type="binding site" evidence="6">
    <location>
        <position position="334"/>
    </location>
    <ligand>
        <name>Ca(2+)</name>
        <dbReference type="ChEBI" id="CHEBI:29108"/>
    </ligand>
</feature>
<evidence type="ECO:0000256" key="1">
    <source>
        <dbReference type="ARBA" id="ARBA00006586"/>
    </source>
</evidence>
<dbReference type="PIRSF" id="PIRSF001227">
    <property type="entry name" value="Pen_acylase"/>
    <property type="match status" value="1"/>
</dbReference>
<comment type="subunit">
    <text evidence="4">Heterodimer of an alpha subunit and a beta subunit processed from the same precursor.</text>
</comment>
<evidence type="ECO:0000256" key="6">
    <source>
        <dbReference type="PIRSR" id="PIRSR001227-2"/>
    </source>
</evidence>
<dbReference type="Pfam" id="PF01804">
    <property type="entry name" value="Penicil_amidase"/>
    <property type="match status" value="1"/>
</dbReference>
<dbReference type="PANTHER" id="PTHR34218:SF4">
    <property type="entry name" value="ACYL-HOMOSERINE LACTONE ACYLASE QUIP"/>
    <property type="match status" value="1"/>
</dbReference>
<dbReference type="Gene3D" id="2.30.120.10">
    <property type="match status" value="1"/>
</dbReference>
<keyword evidence="6" id="KW-0106">Calcium</keyword>
<sequence>MPVRSSSLFKKLFLFLLVLLTGLCVAAYGLLRASLPSLDGEQPMKGLTQTATLERDAGGMAVLSAGNRLDLARATGFAHGQERFFQMDLLRRNSAGELSALFGEAALDYDRKIRLHRFRHRAEQLIENLSADHRQLILAYTEGVNQGLASLSAKPFEYYLLQSELVSWQPADTLLTLYSMYLDLQDDDGSRDFSLTLMRDHLPDGLYAFLHPAGSEWDAPIDNSIRAPSAIPAEKWPQSHSQELVQLDGESEDRLVGSNNWAVSGELTPYRSAMLADDMHLGIRVPNIWYKAQFNWTEADRTHQITGVTLPGTPLMVVGSNGHLAWGFTNSYGDWSDLIRLQLDETGEKYLTPEGYLSFQPVNETIRVKGQPAVTHTFRETIWGPVIGEDAEGNLLAYRWVAHDPEGANMNLIGMEQARTVEDGFAVGARAGIPAQNLVMADSQGNIGWTVAGAMPIRFGYDGRYISDWSQGNQGWAGYRHAEDYPRLLNPEQHRLWTANSRVVGGSMYDKIGDGGYALGARSRQIRDDLFAKERFSEQDLLAIQLDDEAVFLSPWRELLLNVVVPGSQHPQLDDIRQALKDWSGHAAEDDLGYLLVRQFRLNVRDKVYQDLNRAMLEQSDRFDFNSVRNQLEVPLWQLVSARPAHLVPSDFNSWQELFNMALTDTLAGLDEDYGDWRQLNWGQFNQVEIRHPLSAFVPLLGKLTDMPAMPLAGDSFMPRVARNAFGASQRLVVAPGHEDKAIFHMPSSQAGHPLSPYFGVGHEGWRTGQATGMLPGDIQYRLTLVPSN</sequence>
<dbReference type="InterPro" id="IPR014395">
    <property type="entry name" value="Pen/GL7ACA/AHL_acylase"/>
</dbReference>
<gene>
    <name evidence="7" type="ORF">J0A66_16250</name>
</gene>
<protein>
    <submittedName>
        <fullName evidence="7">Penicillin acylase family protein</fullName>
    </submittedName>
</protein>
<reference evidence="7" key="1">
    <citation type="submission" date="2021-03" db="EMBL/GenBank/DDBJ databases">
        <title>novel species isolated from a fishpond in China.</title>
        <authorList>
            <person name="Lu H."/>
            <person name="Cai Z."/>
        </authorList>
    </citation>
    <scope>NUCLEOTIDE SEQUENCE</scope>
    <source>
        <strain evidence="7">JCM 30855</strain>
    </source>
</reference>
<accession>A0A939DPW9</accession>
<keyword evidence="6" id="KW-0479">Metal-binding</keyword>
<dbReference type="Gene3D" id="1.10.439.10">
    <property type="entry name" value="Penicillin Amidohydrolase, domain 1"/>
    <property type="match status" value="1"/>
</dbReference>
<feature type="active site" description="Nucleophile" evidence="5">
    <location>
        <position position="258"/>
    </location>
</feature>
<feature type="binding site" evidence="6">
    <location>
        <position position="337"/>
    </location>
    <ligand>
        <name>Ca(2+)</name>
        <dbReference type="ChEBI" id="CHEBI:29108"/>
    </ligand>
</feature>
<dbReference type="InterPro" id="IPR002692">
    <property type="entry name" value="S45"/>
</dbReference>
<keyword evidence="3" id="KW-0865">Zymogen</keyword>
<dbReference type="InterPro" id="IPR023343">
    <property type="entry name" value="Penicillin_amidase_dom1"/>
</dbReference>
<keyword evidence="2" id="KW-0378">Hydrolase</keyword>
<comment type="caution">
    <text evidence="7">The sequence shown here is derived from an EMBL/GenBank/DDBJ whole genome shotgun (WGS) entry which is preliminary data.</text>
</comment>
<dbReference type="GO" id="GO:0017000">
    <property type="term" value="P:antibiotic biosynthetic process"/>
    <property type="evidence" value="ECO:0007669"/>
    <property type="project" value="InterPro"/>
</dbReference>
<dbReference type="AlphaFoldDB" id="A0A939DPW9"/>
<dbReference type="InterPro" id="IPR043147">
    <property type="entry name" value="Penicillin_amidase_A-knob"/>
</dbReference>
<keyword evidence="8" id="KW-1185">Reference proteome</keyword>
<evidence type="ECO:0000256" key="5">
    <source>
        <dbReference type="PIRSR" id="PIRSR001227-1"/>
    </source>
</evidence>
<dbReference type="Gene3D" id="3.60.20.10">
    <property type="entry name" value="Glutamine Phosphoribosylpyrophosphate, subunit 1, domain 1"/>
    <property type="match status" value="1"/>
</dbReference>
<evidence type="ECO:0000313" key="7">
    <source>
        <dbReference type="EMBL" id="MBN7826789.1"/>
    </source>
</evidence>
<dbReference type="Gene3D" id="1.10.1400.10">
    <property type="match status" value="1"/>
</dbReference>